<protein>
    <submittedName>
        <fullName evidence="1">Uncharacterized protein</fullName>
    </submittedName>
</protein>
<accession>A0A4Z1HT57</accession>
<dbReference type="AlphaFoldDB" id="A0A4Z1HT57"/>
<name>A0A4Z1HT57_9HELO</name>
<organism evidence="1 2">
    <name type="scientific">Botryotinia convoluta</name>
    <dbReference type="NCBI Taxonomy" id="54673"/>
    <lineage>
        <taxon>Eukaryota</taxon>
        <taxon>Fungi</taxon>
        <taxon>Dikarya</taxon>
        <taxon>Ascomycota</taxon>
        <taxon>Pezizomycotina</taxon>
        <taxon>Leotiomycetes</taxon>
        <taxon>Helotiales</taxon>
        <taxon>Sclerotiniaceae</taxon>
        <taxon>Botryotinia</taxon>
    </lineage>
</organism>
<evidence type="ECO:0000313" key="2">
    <source>
        <dbReference type="Proteomes" id="UP000297527"/>
    </source>
</evidence>
<reference evidence="1 2" key="1">
    <citation type="submission" date="2017-12" db="EMBL/GenBank/DDBJ databases">
        <title>Comparative genomics of Botrytis spp.</title>
        <authorList>
            <person name="Valero-Jimenez C.A."/>
            <person name="Tapia P."/>
            <person name="Veloso J."/>
            <person name="Silva-Moreno E."/>
            <person name="Staats M."/>
            <person name="Valdes J.H."/>
            <person name="Van Kan J.A.L."/>
        </authorList>
    </citation>
    <scope>NUCLEOTIDE SEQUENCE [LARGE SCALE GENOMIC DNA]</scope>
    <source>
        <strain evidence="1 2">MUCL11595</strain>
    </source>
</reference>
<comment type="caution">
    <text evidence="1">The sequence shown here is derived from an EMBL/GenBank/DDBJ whole genome shotgun (WGS) entry which is preliminary data.</text>
</comment>
<dbReference type="Proteomes" id="UP000297527">
    <property type="component" value="Unassembled WGS sequence"/>
</dbReference>
<proteinExistence type="predicted"/>
<keyword evidence="2" id="KW-1185">Reference proteome</keyword>
<sequence length="117" mass="13287">MSLFVEVLPFLPRNACCLRSCKDHTDLRQPACKVAKPKTKTVTSLTIFKKIINQNTQNTQNVTKKQNILENNPVFHATNLLLLLLAIEQTQCQSLPLVGHAYKTSDRVFLLTRVPNR</sequence>
<dbReference type="EMBL" id="PQXN01000144">
    <property type="protein sequence ID" value="TGO52266.1"/>
    <property type="molecule type" value="Genomic_DNA"/>
</dbReference>
<evidence type="ECO:0000313" key="1">
    <source>
        <dbReference type="EMBL" id="TGO52266.1"/>
    </source>
</evidence>
<gene>
    <name evidence="1" type="ORF">BCON_0144g00030</name>
</gene>